<accession>A0ABV0QTR0</accession>
<keyword evidence="2" id="KW-1185">Reference proteome</keyword>
<dbReference type="EMBL" id="JAHRIN010024100">
    <property type="protein sequence ID" value="MEQ2199218.1"/>
    <property type="molecule type" value="Genomic_DNA"/>
</dbReference>
<reference evidence="1 2" key="1">
    <citation type="submission" date="2021-06" db="EMBL/GenBank/DDBJ databases">
        <authorList>
            <person name="Palmer J.M."/>
        </authorList>
    </citation>
    <scope>NUCLEOTIDE SEQUENCE [LARGE SCALE GENOMIC DNA]</scope>
    <source>
        <strain evidence="1 2">XC_2019</strain>
        <tissue evidence="1">Muscle</tissue>
    </source>
</reference>
<evidence type="ECO:0000313" key="1">
    <source>
        <dbReference type="EMBL" id="MEQ2199218.1"/>
    </source>
</evidence>
<sequence length="112" mass="12385">MIRLILRRSQTKLSAMFHAADCLFPVLNKVFHQIISALFFYPSVPVLRSEALCIHGYLSSFFPSHNCSSCSSSFLISLSACLFPPVSFSPPHLLLCLLVSVLPGDPESILLM</sequence>
<evidence type="ECO:0000313" key="2">
    <source>
        <dbReference type="Proteomes" id="UP001434883"/>
    </source>
</evidence>
<comment type="caution">
    <text evidence="1">The sequence shown here is derived from an EMBL/GenBank/DDBJ whole genome shotgun (WGS) entry which is preliminary data.</text>
</comment>
<proteinExistence type="predicted"/>
<protein>
    <submittedName>
        <fullName evidence="1">Uncharacterized protein</fullName>
    </submittedName>
</protein>
<organism evidence="1 2">
    <name type="scientific">Xenoophorus captivus</name>
    <dbReference type="NCBI Taxonomy" id="1517983"/>
    <lineage>
        <taxon>Eukaryota</taxon>
        <taxon>Metazoa</taxon>
        <taxon>Chordata</taxon>
        <taxon>Craniata</taxon>
        <taxon>Vertebrata</taxon>
        <taxon>Euteleostomi</taxon>
        <taxon>Actinopterygii</taxon>
        <taxon>Neopterygii</taxon>
        <taxon>Teleostei</taxon>
        <taxon>Neoteleostei</taxon>
        <taxon>Acanthomorphata</taxon>
        <taxon>Ovalentaria</taxon>
        <taxon>Atherinomorphae</taxon>
        <taxon>Cyprinodontiformes</taxon>
        <taxon>Goodeidae</taxon>
        <taxon>Xenoophorus</taxon>
    </lineage>
</organism>
<gene>
    <name evidence="1" type="ORF">XENOCAPTIV_027684</name>
</gene>
<dbReference type="Proteomes" id="UP001434883">
    <property type="component" value="Unassembled WGS sequence"/>
</dbReference>
<name>A0ABV0QTR0_9TELE</name>